<keyword evidence="4" id="KW-1185">Reference proteome</keyword>
<keyword evidence="3" id="KW-0378">Hydrolase</keyword>
<evidence type="ECO:0000256" key="1">
    <source>
        <dbReference type="SAM" id="MobiDB-lite"/>
    </source>
</evidence>
<dbReference type="InterPro" id="IPR002711">
    <property type="entry name" value="HNH"/>
</dbReference>
<dbReference type="InterPro" id="IPR003615">
    <property type="entry name" value="HNH_nuc"/>
</dbReference>
<feature type="region of interest" description="Disordered" evidence="1">
    <location>
        <begin position="80"/>
        <end position="136"/>
    </location>
</feature>
<name>A0A4V2RJF8_SHIGR</name>
<protein>
    <submittedName>
        <fullName evidence="3">HNH endonuclease</fullName>
    </submittedName>
</protein>
<dbReference type="GO" id="GO:0004519">
    <property type="term" value="F:endonuclease activity"/>
    <property type="evidence" value="ECO:0007669"/>
    <property type="project" value="UniProtKB-KW"/>
</dbReference>
<sequence>MARHEFSRATKRAALERSGHRCEAEGTRYGFEPGQRCNCHLSLGVQFDHNVPDQLGGDNSLSNCMAICVQCHKFKSRNDIRQIRKSDRQRDRNSGVIRPAGKLKSASFPKSAKPERRDPNKGLPPLPPRKLYEERA</sequence>
<feature type="domain" description="HNH" evidence="2">
    <location>
        <begin position="35"/>
        <end position="76"/>
    </location>
</feature>
<dbReference type="Proteomes" id="UP000295351">
    <property type="component" value="Unassembled WGS sequence"/>
</dbReference>
<dbReference type="Pfam" id="PF01844">
    <property type="entry name" value="HNH"/>
    <property type="match status" value="1"/>
</dbReference>
<comment type="caution">
    <text evidence="3">The sequence shown here is derived from an EMBL/GenBank/DDBJ whole genome shotgun (WGS) entry which is preliminary data.</text>
</comment>
<accession>A0A4V2RJF8</accession>
<dbReference type="RefSeq" id="WP_133033399.1">
    <property type="nucleotide sequence ID" value="NZ_BAABEI010000012.1"/>
</dbReference>
<dbReference type="CDD" id="cd00085">
    <property type="entry name" value="HNHc"/>
    <property type="match status" value="1"/>
</dbReference>
<dbReference type="AlphaFoldDB" id="A0A4V2RJF8"/>
<dbReference type="Gene3D" id="1.10.30.50">
    <property type="match status" value="1"/>
</dbReference>
<keyword evidence="3" id="KW-0540">Nuclease</keyword>
<dbReference type="GO" id="GO:0008270">
    <property type="term" value="F:zinc ion binding"/>
    <property type="evidence" value="ECO:0007669"/>
    <property type="project" value="InterPro"/>
</dbReference>
<gene>
    <name evidence="3" type="ORF">EV665_102589</name>
</gene>
<dbReference type="GO" id="GO:0003676">
    <property type="term" value="F:nucleic acid binding"/>
    <property type="evidence" value="ECO:0007669"/>
    <property type="project" value="InterPro"/>
</dbReference>
<proteinExistence type="predicted"/>
<evidence type="ECO:0000313" key="4">
    <source>
        <dbReference type="Proteomes" id="UP000295351"/>
    </source>
</evidence>
<evidence type="ECO:0000259" key="2">
    <source>
        <dbReference type="Pfam" id="PF01844"/>
    </source>
</evidence>
<evidence type="ECO:0000313" key="3">
    <source>
        <dbReference type="EMBL" id="TCN48060.1"/>
    </source>
</evidence>
<reference evidence="3 4" key="1">
    <citation type="submission" date="2019-03" db="EMBL/GenBank/DDBJ databases">
        <title>Genomic Encyclopedia of Type Strains, Phase IV (KMG-IV): sequencing the most valuable type-strain genomes for metagenomic binning, comparative biology and taxonomic classification.</title>
        <authorList>
            <person name="Goeker M."/>
        </authorList>
    </citation>
    <scope>NUCLEOTIDE SEQUENCE [LARGE SCALE GENOMIC DNA]</scope>
    <source>
        <strain evidence="3 4">DSM 18401</strain>
    </source>
</reference>
<organism evidence="3 4">
    <name type="scientific">Shinella granuli</name>
    <dbReference type="NCBI Taxonomy" id="323621"/>
    <lineage>
        <taxon>Bacteria</taxon>
        <taxon>Pseudomonadati</taxon>
        <taxon>Pseudomonadota</taxon>
        <taxon>Alphaproteobacteria</taxon>
        <taxon>Hyphomicrobiales</taxon>
        <taxon>Rhizobiaceae</taxon>
        <taxon>Shinella</taxon>
    </lineage>
</organism>
<keyword evidence="3" id="KW-0255">Endonuclease</keyword>
<dbReference type="EMBL" id="SLVX01000002">
    <property type="protein sequence ID" value="TCN48060.1"/>
    <property type="molecule type" value="Genomic_DNA"/>
</dbReference>
<feature type="compositionally biased region" description="Basic and acidic residues" evidence="1">
    <location>
        <begin position="80"/>
        <end position="93"/>
    </location>
</feature>